<name>A0A2P2JRW9_RHIMU</name>
<protein>
    <submittedName>
        <fullName evidence="1">Uncharacterized protein</fullName>
    </submittedName>
</protein>
<proteinExistence type="predicted"/>
<sequence length="16" mass="1777">MLSYKAAILLEKIGAR</sequence>
<organism evidence="1">
    <name type="scientific">Rhizophora mucronata</name>
    <name type="common">Asiatic mangrove</name>
    <dbReference type="NCBI Taxonomy" id="61149"/>
    <lineage>
        <taxon>Eukaryota</taxon>
        <taxon>Viridiplantae</taxon>
        <taxon>Streptophyta</taxon>
        <taxon>Embryophyta</taxon>
        <taxon>Tracheophyta</taxon>
        <taxon>Spermatophyta</taxon>
        <taxon>Magnoliopsida</taxon>
        <taxon>eudicotyledons</taxon>
        <taxon>Gunneridae</taxon>
        <taxon>Pentapetalae</taxon>
        <taxon>rosids</taxon>
        <taxon>fabids</taxon>
        <taxon>Malpighiales</taxon>
        <taxon>Rhizophoraceae</taxon>
        <taxon>Rhizophora</taxon>
    </lineage>
</organism>
<accession>A0A2P2JRW9</accession>
<dbReference type="AlphaFoldDB" id="A0A2P2JRW9"/>
<evidence type="ECO:0000313" key="1">
    <source>
        <dbReference type="EMBL" id="MBW96223.1"/>
    </source>
</evidence>
<dbReference type="EMBL" id="GGEC01015740">
    <property type="protein sequence ID" value="MBW96223.1"/>
    <property type="molecule type" value="Transcribed_RNA"/>
</dbReference>
<reference evidence="1" key="1">
    <citation type="submission" date="2018-02" db="EMBL/GenBank/DDBJ databases">
        <title>Rhizophora mucronata_Transcriptome.</title>
        <authorList>
            <person name="Meera S.P."/>
            <person name="Sreeshan A."/>
            <person name="Augustine A."/>
        </authorList>
    </citation>
    <scope>NUCLEOTIDE SEQUENCE</scope>
    <source>
        <tissue evidence="1">Leaf</tissue>
    </source>
</reference>